<gene>
    <name evidence="3" type="ORF">niasHS_000195</name>
</gene>
<evidence type="ECO:0000256" key="2">
    <source>
        <dbReference type="SAM" id="MobiDB-lite"/>
    </source>
</evidence>
<reference evidence="3 4" key="1">
    <citation type="submission" date="2024-10" db="EMBL/GenBank/DDBJ databases">
        <authorList>
            <person name="Kim D."/>
        </authorList>
    </citation>
    <scope>NUCLEOTIDE SEQUENCE [LARGE SCALE GENOMIC DNA]</scope>
    <source>
        <strain evidence="3">Taebaek</strain>
    </source>
</reference>
<dbReference type="AlphaFoldDB" id="A0ABD2KC27"/>
<feature type="compositionally biased region" description="Basic and acidic residues" evidence="2">
    <location>
        <begin position="155"/>
        <end position="168"/>
    </location>
</feature>
<dbReference type="InterPro" id="IPR037689">
    <property type="entry name" value="BAG2"/>
</dbReference>
<comment type="caution">
    <text evidence="3">The sequence shown here is derived from an EMBL/GenBank/DDBJ whole genome shotgun (WGS) entry which is preliminary data.</text>
</comment>
<dbReference type="EMBL" id="JBICCN010000030">
    <property type="protein sequence ID" value="KAL3100492.1"/>
    <property type="molecule type" value="Genomic_DNA"/>
</dbReference>
<organism evidence="3 4">
    <name type="scientific">Heterodera schachtii</name>
    <name type="common">Sugarbeet cyst nematode worm</name>
    <name type="synonym">Tylenchus schachtii</name>
    <dbReference type="NCBI Taxonomy" id="97005"/>
    <lineage>
        <taxon>Eukaryota</taxon>
        <taxon>Metazoa</taxon>
        <taxon>Ecdysozoa</taxon>
        <taxon>Nematoda</taxon>
        <taxon>Chromadorea</taxon>
        <taxon>Rhabditida</taxon>
        <taxon>Tylenchina</taxon>
        <taxon>Tylenchomorpha</taxon>
        <taxon>Tylenchoidea</taxon>
        <taxon>Heteroderidae</taxon>
        <taxon>Heteroderinae</taxon>
        <taxon>Heterodera</taxon>
    </lineage>
</organism>
<feature type="compositionally biased region" description="Pro residues" evidence="2">
    <location>
        <begin position="127"/>
        <end position="142"/>
    </location>
</feature>
<keyword evidence="1" id="KW-0175">Coiled coil</keyword>
<dbReference type="PANTHER" id="PTHR12334:SF6">
    <property type="entry name" value="BAG FAMILY MOLECULAR CHAPERONE REGULATOR 2"/>
    <property type="match status" value="1"/>
</dbReference>
<dbReference type="PANTHER" id="PTHR12334">
    <property type="entry name" value="BAG FAMILY MOLECULAR CHAPERONE REGULATOR 2"/>
    <property type="match status" value="1"/>
</dbReference>
<name>A0ABD2KC27_HETSC</name>
<feature type="compositionally biased region" description="Low complexity" evidence="2">
    <location>
        <begin position="194"/>
        <end position="210"/>
    </location>
</feature>
<sequence>MEALLITYDLFNYYFLFHPTQKQLSLMERRRPIGLPRTRSTFAEGFFQPSDHPPLRRDPFDKFQSSIPSYNRFRDGISDPSSRMFNDDDLMFFDNFPRRPFYTEPEFFHATLPRNEDPPAAYYQTQPSPPREPMPSPQPPPSHNNNNHHHHRSKSHYDKVGDNWERPLFHHHHGGGGGESDQPEQMLFDNNTDQPQQQHHFPQQNRHNQPPNDPNVHVIKIHHEGRRQPRESLPPNNGRKFVEINNSVPNYGLLNPDKRRRRHDSRLEEDNDNNNNNNDNDDGIMVNNKVGGAHHYRRRAPSIPNITIDDYSTNNNDAGVNEAVNGGKKGAAIPLPAPAIPLPAPEAVGHQSQQQQNNEALNQANKNVVVVVDNDGNNVRERAELDEHVEEQQHNYGTKQNHANDIDLLQLLDETEHLTEQLRENAIKLEQEKETILDKINNIKASSAGIKPTAAQFSQAEREGMVLNMQRILARCNTVNISIETPRDQHQSKALEQVNKMIQSVLDHTNGNIAESKQKIAAFFNACHPDEVGRIDEKFQSVIIECTADDQKKIRRKLAQIVEQMNQQQNNQNVKKM</sequence>
<dbReference type="Proteomes" id="UP001620645">
    <property type="component" value="Unassembled WGS sequence"/>
</dbReference>
<protein>
    <recommendedName>
        <fullName evidence="5">BAG domain-containing protein</fullName>
    </recommendedName>
</protein>
<dbReference type="Gene3D" id="1.20.58.890">
    <property type="match status" value="1"/>
</dbReference>
<evidence type="ECO:0000313" key="3">
    <source>
        <dbReference type="EMBL" id="KAL3100492.1"/>
    </source>
</evidence>
<evidence type="ECO:0000256" key="1">
    <source>
        <dbReference type="SAM" id="Coils"/>
    </source>
</evidence>
<accession>A0ABD2KC27</accession>
<evidence type="ECO:0000313" key="4">
    <source>
        <dbReference type="Proteomes" id="UP001620645"/>
    </source>
</evidence>
<evidence type="ECO:0008006" key="5">
    <source>
        <dbReference type="Google" id="ProtNLM"/>
    </source>
</evidence>
<keyword evidence="4" id="KW-1185">Reference proteome</keyword>
<feature type="region of interest" description="Disordered" evidence="2">
    <location>
        <begin position="111"/>
        <end position="284"/>
    </location>
</feature>
<feature type="coiled-coil region" evidence="1">
    <location>
        <begin position="412"/>
        <end position="446"/>
    </location>
</feature>
<proteinExistence type="predicted"/>